<dbReference type="RefSeq" id="XP_040633750.1">
    <property type="nucleotide sequence ID" value="XM_040787554.1"/>
</dbReference>
<dbReference type="HOGENOM" id="CLU_026673_11_5_1"/>
<evidence type="ECO:0000313" key="14">
    <source>
        <dbReference type="EMBL" id="EYE90060.1"/>
    </source>
</evidence>
<dbReference type="UniPathway" id="UPA00146">
    <property type="reaction ID" value="UER00577"/>
</dbReference>
<dbReference type="Pfam" id="PF00107">
    <property type="entry name" value="ADH_zinc_N"/>
    <property type="match status" value="1"/>
</dbReference>
<evidence type="ECO:0000256" key="12">
    <source>
        <dbReference type="RuleBase" id="RU361277"/>
    </source>
</evidence>
<keyword evidence="5 12" id="KW-0862">Zinc</keyword>
<dbReference type="EC" id="1.1.1.9" evidence="10"/>
<sequence length="396" mass="42860">MALERGPLCLLSTQAVTSLTSYERKNAGQWIEVLLALWKRPSKYNIQNLSFVLERVQSLRFEDRPIPQLRDDHDVLVRVKFTGICGSDVHYWNRGEIGHFKVEQPMVLGHESSGIVECIGAKVTTLKVGDRVTMEPGEPCRRCDVCKAGTYNLCPEMAFAATPPYNGTLAKYYCLPEDLCYKLPDSLSLEQGALVEPLSVAVHLVRQSYVSPGVSVVVFGAGPVGLLCCAVSKAFGAAKVIAVDIQRNRLEFAKSFAATSSFLPDNVSAHDNAARLGMENELGSGADVVIDASGAEASIKTGIHVLRPGGTYVQGGMGRDEVSFPITAVCTKQLNVKGGFRYATGDYKLAIELLATQKVKALDLVTDIVDFGDAQRAFQQVKDGNSIKVLIAGVED</sequence>
<dbReference type="CDD" id="cd05285">
    <property type="entry name" value="sorbitol_DH"/>
    <property type="match status" value="1"/>
</dbReference>
<dbReference type="InterPro" id="IPR020843">
    <property type="entry name" value="ER"/>
</dbReference>
<dbReference type="Gene3D" id="3.90.180.10">
    <property type="entry name" value="Medium-chain alcohol dehydrogenases, catalytic domain"/>
    <property type="match status" value="1"/>
</dbReference>
<dbReference type="PANTHER" id="PTHR43161">
    <property type="entry name" value="SORBITOL DEHYDROGENASE"/>
    <property type="match status" value="1"/>
</dbReference>
<keyword evidence="7" id="KW-0520">NAD</keyword>
<dbReference type="EMBL" id="KK088476">
    <property type="protein sequence ID" value="EYE90060.1"/>
    <property type="molecule type" value="Genomic_DNA"/>
</dbReference>
<evidence type="ECO:0000256" key="9">
    <source>
        <dbReference type="ARBA" id="ARBA00025713"/>
    </source>
</evidence>
<dbReference type="STRING" id="1388766.A0A017S1P9"/>
<proteinExistence type="inferred from homology"/>
<organism evidence="14 15">
    <name type="scientific">Aspergillus ruber (strain CBS 135680)</name>
    <dbReference type="NCBI Taxonomy" id="1388766"/>
    <lineage>
        <taxon>Eukaryota</taxon>
        <taxon>Fungi</taxon>
        <taxon>Dikarya</taxon>
        <taxon>Ascomycota</taxon>
        <taxon>Pezizomycotina</taxon>
        <taxon>Eurotiomycetes</taxon>
        <taxon>Eurotiomycetidae</taxon>
        <taxon>Eurotiales</taxon>
        <taxon>Aspergillaceae</taxon>
        <taxon>Aspergillus</taxon>
        <taxon>Aspergillus subgen. Aspergillus</taxon>
    </lineage>
</organism>
<name>A0A017S1P9_ASPRC</name>
<evidence type="ECO:0000256" key="8">
    <source>
        <dbReference type="ARBA" id="ARBA00024843"/>
    </source>
</evidence>
<dbReference type="GO" id="GO:0042732">
    <property type="term" value="P:D-xylose metabolic process"/>
    <property type="evidence" value="ECO:0007669"/>
    <property type="project" value="UniProtKB-KW"/>
</dbReference>
<dbReference type="InterPro" id="IPR013154">
    <property type="entry name" value="ADH-like_N"/>
</dbReference>
<comment type="cofactor">
    <cofactor evidence="1 12">
        <name>Zn(2+)</name>
        <dbReference type="ChEBI" id="CHEBI:29105"/>
    </cofactor>
</comment>
<dbReference type="GO" id="GO:0003939">
    <property type="term" value="F:L-iditol 2-dehydrogenase (NAD+) activity"/>
    <property type="evidence" value="ECO:0007669"/>
    <property type="project" value="TreeGrafter"/>
</dbReference>
<dbReference type="GO" id="GO:0008270">
    <property type="term" value="F:zinc ion binding"/>
    <property type="evidence" value="ECO:0007669"/>
    <property type="project" value="InterPro"/>
</dbReference>
<evidence type="ECO:0000256" key="6">
    <source>
        <dbReference type="ARBA" id="ARBA00023002"/>
    </source>
</evidence>
<dbReference type="OrthoDB" id="3941538at2759"/>
<dbReference type="Proteomes" id="UP000019804">
    <property type="component" value="Unassembled WGS sequence"/>
</dbReference>
<dbReference type="InterPro" id="IPR002328">
    <property type="entry name" value="ADH_Zn_CS"/>
</dbReference>
<dbReference type="Gene3D" id="3.40.50.720">
    <property type="entry name" value="NAD(P)-binding Rossmann-like Domain"/>
    <property type="match status" value="1"/>
</dbReference>
<keyword evidence="15" id="KW-1185">Reference proteome</keyword>
<evidence type="ECO:0000256" key="11">
    <source>
        <dbReference type="ARBA" id="ARBA00030139"/>
    </source>
</evidence>
<dbReference type="SMART" id="SM00829">
    <property type="entry name" value="PKS_ER"/>
    <property type="match status" value="1"/>
</dbReference>
<keyword evidence="3" id="KW-0859">Xylose metabolism</keyword>
<keyword evidence="4 12" id="KW-0479">Metal-binding</keyword>
<evidence type="ECO:0000256" key="10">
    <source>
        <dbReference type="ARBA" id="ARBA00026119"/>
    </source>
</evidence>
<protein>
    <recommendedName>
        <fullName evidence="10">D-xylulose reductase</fullName>
        <ecNumber evidence="10">1.1.1.9</ecNumber>
    </recommendedName>
    <alternativeName>
        <fullName evidence="11">Xylitol dehydrogenase A</fullName>
    </alternativeName>
</protein>
<gene>
    <name evidence="14" type="ORF">EURHEDRAFT_552248</name>
</gene>
<accession>A0A017S1P9</accession>
<evidence type="ECO:0000256" key="1">
    <source>
        <dbReference type="ARBA" id="ARBA00001947"/>
    </source>
</evidence>
<dbReference type="InterPro" id="IPR045306">
    <property type="entry name" value="SDH-like"/>
</dbReference>
<dbReference type="GO" id="GO:0019569">
    <property type="term" value="P:L-arabinose catabolic process to D-xylulose 5-phosphate"/>
    <property type="evidence" value="ECO:0007669"/>
    <property type="project" value="UniProtKB-UniPathway"/>
</dbReference>
<dbReference type="GO" id="GO:0006062">
    <property type="term" value="P:sorbitol catabolic process"/>
    <property type="evidence" value="ECO:0007669"/>
    <property type="project" value="TreeGrafter"/>
</dbReference>
<dbReference type="Pfam" id="PF08240">
    <property type="entry name" value="ADH_N"/>
    <property type="match status" value="1"/>
</dbReference>
<comment type="pathway">
    <text evidence="9">Carbohydrate degradation; L-arabinose degradation via L-arabinitol; D-xylulose 5-phosphate from L-arabinose (fungal route): step 4/5.</text>
</comment>
<dbReference type="PANTHER" id="PTHR43161:SF9">
    <property type="entry name" value="SORBITOL DEHYDROGENASE"/>
    <property type="match status" value="1"/>
</dbReference>
<dbReference type="InterPro" id="IPR013149">
    <property type="entry name" value="ADH-like_C"/>
</dbReference>
<comment type="similarity">
    <text evidence="2 12">Belongs to the zinc-containing alcohol dehydrogenase family.</text>
</comment>
<evidence type="ECO:0000256" key="3">
    <source>
        <dbReference type="ARBA" id="ARBA00022629"/>
    </source>
</evidence>
<evidence type="ECO:0000259" key="13">
    <source>
        <dbReference type="SMART" id="SM00829"/>
    </source>
</evidence>
<keyword evidence="6" id="KW-0560">Oxidoreductase</keyword>
<feature type="domain" description="Enoyl reductase (ER)" evidence="13">
    <location>
        <begin position="54"/>
        <end position="391"/>
    </location>
</feature>
<dbReference type="FunFam" id="3.40.50.720:FF:000068">
    <property type="entry name" value="Sorbitol dehydrogenase"/>
    <property type="match status" value="1"/>
</dbReference>
<dbReference type="GeneID" id="63702678"/>
<dbReference type="SUPFAM" id="SSF50129">
    <property type="entry name" value="GroES-like"/>
    <property type="match status" value="1"/>
</dbReference>
<reference evidence="15" key="1">
    <citation type="journal article" date="2014" name="Nat. Commun.">
        <title>Genomic adaptations of the halophilic Dead Sea filamentous fungus Eurotium rubrum.</title>
        <authorList>
            <person name="Kis-Papo T."/>
            <person name="Weig A.R."/>
            <person name="Riley R."/>
            <person name="Persoh D."/>
            <person name="Salamov A."/>
            <person name="Sun H."/>
            <person name="Lipzen A."/>
            <person name="Wasser S.P."/>
            <person name="Rambold G."/>
            <person name="Grigoriev I.V."/>
            <person name="Nevo E."/>
        </authorList>
    </citation>
    <scope>NUCLEOTIDE SEQUENCE [LARGE SCALE GENOMIC DNA]</scope>
    <source>
        <strain evidence="15">CBS 135680</strain>
    </source>
</reference>
<evidence type="ECO:0000256" key="4">
    <source>
        <dbReference type="ARBA" id="ARBA00022723"/>
    </source>
</evidence>
<evidence type="ECO:0000256" key="2">
    <source>
        <dbReference type="ARBA" id="ARBA00008072"/>
    </source>
</evidence>
<evidence type="ECO:0000256" key="7">
    <source>
        <dbReference type="ARBA" id="ARBA00023027"/>
    </source>
</evidence>
<dbReference type="PROSITE" id="PS00059">
    <property type="entry name" value="ADH_ZINC"/>
    <property type="match status" value="1"/>
</dbReference>
<evidence type="ECO:0000256" key="5">
    <source>
        <dbReference type="ARBA" id="ARBA00022833"/>
    </source>
</evidence>
<comment type="function">
    <text evidence="8">Xylitol dehydrogenase which catalyzes the conversion of xylitol to D-xylulose. Xylose is a major component of hemicelluloses such as xylan. Most fungi utilize D-xylose via three enzymatic reactions, xylose reductase (XR), xylitol dehydrogenase (XDH), and xylulokinase, to form xylulose 5-phosphate, which enters pentose phosphate pathway.</text>
</comment>
<dbReference type="AlphaFoldDB" id="A0A017S1P9"/>
<dbReference type="SUPFAM" id="SSF51735">
    <property type="entry name" value="NAD(P)-binding Rossmann-fold domains"/>
    <property type="match status" value="1"/>
</dbReference>
<dbReference type="GO" id="GO:0046526">
    <property type="term" value="F:D-xylulose reductase activity"/>
    <property type="evidence" value="ECO:0007669"/>
    <property type="project" value="UniProtKB-EC"/>
</dbReference>
<keyword evidence="3" id="KW-0119">Carbohydrate metabolism</keyword>
<dbReference type="InterPro" id="IPR011032">
    <property type="entry name" value="GroES-like_sf"/>
</dbReference>
<evidence type="ECO:0000313" key="15">
    <source>
        <dbReference type="Proteomes" id="UP000019804"/>
    </source>
</evidence>
<dbReference type="InterPro" id="IPR036291">
    <property type="entry name" value="NAD(P)-bd_dom_sf"/>
</dbReference>